<dbReference type="RefSeq" id="WP_099264284.1">
    <property type="nucleotide sequence ID" value="NZ_NIZW01000045.1"/>
</dbReference>
<feature type="domain" description="DUF1549" evidence="2">
    <location>
        <begin position="185"/>
        <end position="397"/>
    </location>
</feature>
<sequence>MNGFPMTSPFDRRAQFFAICLGLLYSVALANDAGTPASDKQLTVEHSEPVDFVRDIQPILRDNCYECHAGTTEEGNLNLGVKAKAFQGGDSDEAILVGNSEDSLMIDLVSGGKDNALMPPEGYEPLTAKQVGLLRAWIDQGAPWPEDADVVDPKMDRAKTHWAFQRLQKVNPPSRSLGDGWPKSPIDLFVQQRLDLAGLKPSQPADARTLVRRLYFDLIGLPPSRDQTNDFIAAHSEDSKAAVQNLVDQLLGSPRYGERWGRHWLDVARYADSDGQEADMDRPHAYRYRDFVIQAFNENMPYDQFVRWQIAGDEIEPENDAAVSATGFLTAGTSFKLPDSFIESERLANRYNEMDDVISTLGSGMLGITVACARCHDHKYDAFSAKEYYQLLGVFHSGDRVSDKLPSGEEGYFFRDFDEERRTTWLFRRSDFYDREIEVDIGFPAMLSSGADANEYWQKAKEAYCDHGEPKSTLQRRALADWITDTDHGGGALLARVIVNRVWHHHFGKGLVHTTSDFGVNGDAPSHPQLLEYLTDRFVESGWSIKTLHREILTSSVWQQASTREASDERGLEIDLGNERLWKMNPQRLEVEVMRDAMLAASDTLNLQAGGPGFKPYIAPEANLARNIQGEGYPKDAADNETTRRRSVYMFHKRLIPYPMFQAFDRPDLMTSCDRRQNTTVAPQAMVILNDRFVRTVARDFANLLLQKQASGSHPAKWQPQPVIEDAFETVFARPPTESEMRTSIQFIDAQANARSDRAERDSRIEALTDFCQSLFGLNEFIYID</sequence>
<feature type="signal peptide" evidence="1">
    <location>
        <begin position="1"/>
        <end position="30"/>
    </location>
</feature>
<feature type="chain" id="PRO_5013787105" description="Cytochrome c domain-containing protein" evidence="1">
    <location>
        <begin position="31"/>
        <end position="785"/>
    </location>
</feature>
<dbReference type="Proteomes" id="UP000225740">
    <property type="component" value="Unassembled WGS sequence"/>
</dbReference>
<evidence type="ECO:0000256" key="1">
    <source>
        <dbReference type="SAM" id="SignalP"/>
    </source>
</evidence>
<evidence type="ECO:0000259" key="3">
    <source>
        <dbReference type="Pfam" id="PF07587"/>
    </source>
</evidence>
<evidence type="ECO:0008006" key="7">
    <source>
        <dbReference type="Google" id="ProtNLM"/>
    </source>
</evidence>
<dbReference type="AlphaFoldDB" id="A0A2G1VYS4"/>
<dbReference type="GeneID" id="90612105"/>
<evidence type="ECO:0000313" key="5">
    <source>
        <dbReference type="EMBL" id="PHQ31569.1"/>
    </source>
</evidence>
<evidence type="ECO:0000259" key="4">
    <source>
        <dbReference type="Pfam" id="PF07635"/>
    </source>
</evidence>
<evidence type="ECO:0000313" key="6">
    <source>
        <dbReference type="Proteomes" id="UP000225740"/>
    </source>
</evidence>
<dbReference type="InterPro" id="IPR022655">
    <property type="entry name" value="DUF1553"/>
</dbReference>
<dbReference type="InterPro" id="IPR011429">
    <property type="entry name" value="Cyt_c_Planctomycete-type"/>
</dbReference>
<comment type="caution">
    <text evidence="5">The sequence shown here is derived from an EMBL/GenBank/DDBJ whole genome shotgun (WGS) entry which is preliminary data.</text>
</comment>
<name>A0A2G1VYS4_9BACT</name>
<feature type="domain" description="Cytochrome C Planctomycete-type" evidence="4">
    <location>
        <begin position="64"/>
        <end position="122"/>
    </location>
</feature>
<feature type="domain" description="DUF1553" evidence="3">
    <location>
        <begin position="475"/>
        <end position="747"/>
    </location>
</feature>
<dbReference type="OrthoDB" id="127107at2"/>
<evidence type="ECO:0000259" key="2">
    <source>
        <dbReference type="Pfam" id="PF07583"/>
    </source>
</evidence>
<protein>
    <recommendedName>
        <fullName evidence="7">Cytochrome c domain-containing protein</fullName>
    </recommendedName>
</protein>
<dbReference type="EMBL" id="NIZW01000045">
    <property type="protein sequence ID" value="PHQ31569.1"/>
    <property type="molecule type" value="Genomic_DNA"/>
</dbReference>
<accession>A0A2G1VYS4</accession>
<dbReference type="Pfam" id="PF07583">
    <property type="entry name" value="PSCyt2"/>
    <property type="match status" value="1"/>
</dbReference>
<dbReference type="PANTHER" id="PTHR35889">
    <property type="entry name" value="CYCLOINULO-OLIGOSACCHARIDE FRUCTANOTRANSFERASE-RELATED"/>
    <property type="match status" value="1"/>
</dbReference>
<dbReference type="Pfam" id="PF07635">
    <property type="entry name" value="PSCyt1"/>
    <property type="match status" value="1"/>
</dbReference>
<reference evidence="5 6" key="1">
    <citation type="submission" date="2017-06" db="EMBL/GenBank/DDBJ databases">
        <title>Description of Rhodopirellula bahusiensis sp. nov.</title>
        <authorList>
            <person name="Kizina J."/>
            <person name="Harder J."/>
        </authorList>
    </citation>
    <scope>NUCLEOTIDE SEQUENCE [LARGE SCALE GENOMIC DNA]</scope>
    <source>
        <strain evidence="5 6">SWK21</strain>
    </source>
</reference>
<dbReference type="PANTHER" id="PTHR35889:SF3">
    <property type="entry name" value="F-BOX DOMAIN-CONTAINING PROTEIN"/>
    <property type="match status" value="1"/>
</dbReference>
<dbReference type="InterPro" id="IPR011444">
    <property type="entry name" value="DUF1549"/>
</dbReference>
<keyword evidence="6" id="KW-1185">Reference proteome</keyword>
<gene>
    <name evidence="5" type="ORF">CEE69_30245</name>
</gene>
<keyword evidence="1" id="KW-0732">Signal</keyword>
<organism evidence="5 6">
    <name type="scientific">Rhodopirellula bahusiensis</name>
    <dbReference type="NCBI Taxonomy" id="2014065"/>
    <lineage>
        <taxon>Bacteria</taxon>
        <taxon>Pseudomonadati</taxon>
        <taxon>Planctomycetota</taxon>
        <taxon>Planctomycetia</taxon>
        <taxon>Pirellulales</taxon>
        <taxon>Pirellulaceae</taxon>
        <taxon>Rhodopirellula</taxon>
    </lineage>
</organism>
<dbReference type="Pfam" id="PF07587">
    <property type="entry name" value="PSD1"/>
    <property type="match status" value="1"/>
</dbReference>
<proteinExistence type="predicted"/>